<dbReference type="OrthoDB" id="6431981at2759"/>
<dbReference type="InterPro" id="IPR038770">
    <property type="entry name" value="Na+/solute_symporter_sf"/>
</dbReference>
<evidence type="ECO:0000256" key="1">
    <source>
        <dbReference type="SAM" id="Phobius"/>
    </source>
</evidence>
<protein>
    <recommendedName>
        <fullName evidence="4">Ileal sodium/bile acid cotransporter</fullName>
    </recommendedName>
</protein>
<dbReference type="InterPro" id="IPR004710">
    <property type="entry name" value="Bilac:Na_transpt"/>
</dbReference>
<accession>A0A4Y2LMH2</accession>
<feature type="transmembrane region" description="Helical" evidence="1">
    <location>
        <begin position="55"/>
        <end position="76"/>
    </location>
</feature>
<feature type="transmembrane region" description="Helical" evidence="1">
    <location>
        <begin position="23"/>
        <end position="43"/>
    </location>
</feature>
<evidence type="ECO:0008006" key="4">
    <source>
        <dbReference type="Google" id="ProtNLM"/>
    </source>
</evidence>
<comment type="caution">
    <text evidence="2">The sequence shown here is derived from an EMBL/GenBank/DDBJ whole genome shotgun (WGS) entry which is preliminary data.</text>
</comment>
<dbReference type="Gene3D" id="1.20.1530.20">
    <property type="match status" value="1"/>
</dbReference>
<dbReference type="PANTHER" id="PTHR10361:SF28">
    <property type="entry name" value="P3 PROTEIN-RELATED"/>
    <property type="match status" value="1"/>
</dbReference>
<evidence type="ECO:0000313" key="3">
    <source>
        <dbReference type="Proteomes" id="UP000499080"/>
    </source>
</evidence>
<name>A0A4Y2LMH2_ARAVE</name>
<gene>
    <name evidence="2" type="ORF">AVEN_144705_1</name>
</gene>
<evidence type="ECO:0000313" key="2">
    <source>
        <dbReference type="EMBL" id="GBN15898.1"/>
    </source>
</evidence>
<keyword evidence="3" id="KW-1185">Reference proteome</keyword>
<dbReference type="Proteomes" id="UP000499080">
    <property type="component" value="Unassembled WGS sequence"/>
</dbReference>
<keyword evidence="1" id="KW-0472">Membrane</keyword>
<dbReference type="AlphaFoldDB" id="A0A4Y2LMH2"/>
<organism evidence="2 3">
    <name type="scientific">Araneus ventricosus</name>
    <name type="common">Orbweaver spider</name>
    <name type="synonym">Epeira ventricosa</name>
    <dbReference type="NCBI Taxonomy" id="182803"/>
    <lineage>
        <taxon>Eukaryota</taxon>
        <taxon>Metazoa</taxon>
        <taxon>Ecdysozoa</taxon>
        <taxon>Arthropoda</taxon>
        <taxon>Chelicerata</taxon>
        <taxon>Arachnida</taxon>
        <taxon>Araneae</taxon>
        <taxon>Araneomorphae</taxon>
        <taxon>Entelegynae</taxon>
        <taxon>Araneoidea</taxon>
        <taxon>Araneidae</taxon>
        <taxon>Araneus</taxon>
    </lineage>
</organism>
<sequence>MFVCIIIEVVVFPNMFTGIPLKLYGVILTLPLIGLSLGFSLATLLKQKVQVRKTIAIECGIQNVPISLTVIAMSFSLEDQEEIVLLPWLYGFAMMTTCSIICVTFQFYKRHSISKYRKGKPQATMKDGKF</sequence>
<dbReference type="GO" id="GO:0008508">
    <property type="term" value="F:bile acid:sodium symporter activity"/>
    <property type="evidence" value="ECO:0007669"/>
    <property type="project" value="TreeGrafter"/>
</dbReference>
<dbReference type="PANTHER" id="PTHR10361">
    <property type="entry name" value="SODIUM-BILE ACID COTRANSPORTER"/>
    <property type="match status" value="1"/>
</dbReference>
<dbReference type="EMBL" id="BGPR01006077">
    <property type="protein sequence ID" value="GBN15898.1"/>
    <property type="molecule type" value="Genomic_DNA"/>
</dbReference>
<keyword evidence="1" id="KW-0812">Transmembrane</keyword>
<reference evidence="2 3" key="1">
    <citation type="journal article" date="2019" name="Sci. Rep.">
        <title>Orb-weaving spider Araneus ventricosus genome elucidates the spidroin gene catalogue.</title>
        <authorList>
            <person name="Kono N."/>
            <person name="Nakamura H."/>
            <person name="Ohtoshi R."/>
            <person name="Moran D.A.P."/>
            <person name="Shinohara A."/>
            <person name="Yoshida Y."/>
            <person name="Fujiwara M."/>
            <person name="Mori M."/>
            <person name="Tomita M."/>
            <person name="Arakawa K."/>
        </authorList>
    </citation>
    <scope>NUCLEOTIDE SEQUENCE [LARGE SCALE GENOMIC DNA]</scope>
</reference>
<keyword evidence="1" id="KW-1133">Transmembrane helix</keyword>
<proteinExistence type="predicted"/>
<feature type="transmembrane region" description="Helical" evidence="1">
    <location>
        <begin position="88"/>
        <end position="108"/>
    </location>
</feature>